<dbReference type="STRING" id="478820.A0A196SIY8"/>
<evidence type="ECO:0000313" key="5">
    <source>
        <dbReference type="Proteomes" id="UP000078348"/>
    </source>
</evidence>
<feature type="domain" description="Rhodanese" evidence="3">
    <location>
        <begin position="221"/>
        <end position="313"/>
    </location>
</feature>
<dbReference type="CDD" id="cd01448">
    <property type="entry name" value="TST_Repeat_1"/>
    <property type="match status" value="1"/>
</dbReference>
<evidence type="ECO:0000256" key="1">
    <source>
        <dbReference type="ARBA" id="ARBA00022679"/>
    </source>
</evidence>
<dbReference type="InterPro" id="IPR001763">
    <property type="entry name" value="Rhodanese-like_dom"/>
</dbReference>
<dbReference type="AlphaFoldDB" id="A0A196SIY8"/>
<dbReference type="SMART" id="SM00450">
    <property type="entry name" value="RHOD"/>
    <property type="match status" value="2"/>
</dbReference>
<dbReference type="Proteomes" id="UP000078348">
    <property type="component" value="Unassembled WGS sequence"/>
</dbReference>
<sequence length="315" mass="35903">MSSFATKLYRSLNPTVITRGSTFYAKNPNLVSTSWVYNRLDTVKIIDATRHIAEHRNAKSEYFASRLPGAQFLDLENLCQRDGPLIKKMPTEDQFQKMVERLGISSDDDVVIYDTQGLYSAARAWFMFRVFNKNVKVHVMNGGLVRWTTEAYPLEKGKYELPSKKGSFALNPDYSLICSMNEVNQRVRDYKGGLTKRTVVDMRKPCCYHGTCHAPIANLPKGHIPGSVNIPYYNITDPYNNYMIRNPDELRTIFEKHGVMVNEPEKMIFSCDYGISSCVGLFAMTLLGRPLESCCVYDGSWIEYSQQKDAAIELC</sequence>
<dbReference type="InterPro" id="IPR036873">
    <property type="entry name" value="Rhodanese-like_dom_sf"/>
</dbReference>
<keyword evidence="1 4" id="KW-0808">Transferase</keyword>
<dbReference type="Gene3D" id="3.40.250.10">
    <property type="entry name" value="Rhodanese-like domain"/>
    <property type="match status" value="2"/>
</dbReference>
<keyword evidence="2" id="KW-0677">Repeat</keyword>
<evidence type="ECO:0000256" key="2">
    <source>
        <dbReference type="ARBA" id="ARBA00022737"/>
    </source>
</evidence>
<protein>
    <submittedName>
        <fullName evidence="4">3-mercaptopyruvate sulfurtransferase</fullName>
    </submittedName>
</protein>
<organism evidence="4 5">
    <name type="scientific">Blastocystis sp. subtype 1 (strain ATCC 50177 / NandII)</name>
    <dbReference type="NCBI Taxonomy" id="478820"/>
    <lineage>
        <taxon>Eukaryota</taxon>
        <taxon>Sar</taxon>
        <taxon>Stramenopiles</taxon>
        <taxon>Bigyra</taxon>
        <taxon>Opalozoa</taxon>
        <taxon>Opalinata</taxon>
        <taxon>Blastocystidae</taxon>
        <taxon>Blastocystis</taxon>
    </lineage>
</organism>
<dbReference type="PANTHER" id="PTHR11364:SF27">
    <property type="entry name" value="SULFURTRANSFERASE"/>
    <property type="match status" value="1"/>
</dbReference>
<dbReference type="SUPFAM" id="SSF52821">
    <property type="entry name" value="Rhodanese/Cell cycle control phosphatase"/>
    <property type="match status" value="2"/>
</dbReference>
<reference evidence="4 5" key="1">
    <citation type="submission" date="2016-05" db="EMBL/GenBank/DDBJ databases">
        <title>Nuclear genome of Blastocystis sp. subtype 1 NandII.</title>
        <authorList>
            <person name="Gentekaki E."/>
            <person name="Curtis B."/>
            <person name="Stairs C."/>
            <person name="Eme L."/>
            <person name="Herman E."/>
            <person name="Klimes V."/>
            <person name="Arias M.C."/>
            <person name="Elias M."/>
            <person name="Hilliou F."/>
            <person name="Klute M."/>
            <person name="Malik S.-B."/>
            <person name="Pightling A."/>
            <person name="Rachubinski R."/>
            <person name="Salas D."/>
            <person name="Schlacht A."/>
            <person name="Suga H."/>
            <person name="Archibald J."/>
            <person name="Ball S.G."/>
            <person name="Clark G."/>
            <person name="Dacks J."/>
            <person name="Van Der Giezen M."/>
            <person name="Tsaousis A."/>
            <person name="Roger A."/>
        </authorList>
    </citation>
    <scope>NUCLEOTIDE SEQUENCE [LARGE SCALE GENOMIC DNA]</scope>
    <source>
        <strain evidence="5">ATCC 50177 / NandII</strain>
    </source>
</reference>
<accession>A0A196SIY8</accession>
<dbReference type="OrthoDB" id="270167at2759"/>
<gene>
    <name evidence="4" type="ORF">AV274_1257</name>
</gene>
<dbReference type="GO" id="GO:0005739">
    <property type="term" value="C:mitochondrion"/>
    <property type="evidence" value="ECO:0007669"/>
    <property type="project" value="TreeGrafter"/>
</dbReference>
<proteinExistence type="predicted"/>
<comment type="caution">
    <text evidence="4">The sequence shown here is derived from an EMBL/GenBank/DDBJ whole genome shotgun (WGS) entry which is preliminary data.</text>
</comment>
<evidence type="ECO:0000259" key="3">
    <source>
        <dbReference type="PROSITE" id="PS50206"/>
    </source>
</evidence>
<dbReference type="InterPro" id="IPR045078">
    <property type="entry name" value="TST/MPST-like"/>
</dbReference>
<dbReference type="Pfam" id="PF00581">
    <property type="entry name" value="Rhodanese"/>
    <property type="match status" value="2"/>
</dbReference>
<dbReference type="EMBL" id="LXWW01000050">
    <property type="protein sequence ID" value="OAO17003.1"/>
    <property type="molecule type" value="Genomic_DNA"/>
</dbReference>
<evidence type="ECO:0000313" key="4">
    <source>
        <dbReference type="EMBL" id="OAO17003.1"/>
    </source>
</evidence>
<feature type="domain" description="Rhodanese" evidence="3">
    <location>
        <begin position="39"/>
        <end position="156"/>
    </location>
</feature>
<dbReference type="PROSITE" id="PS50206">
    <property type="entry name" value="RHODANESE_3"/>
    <property type="match status" value="2"/>
</dbReference>
<keyword evidence="5" id="KW-1185">Reference proteome</keyword>
<keyword evidence="4" id="KW-0670">Pyruvate</keyword>
<dbReference type="PANTHER" id="PTHR11364">
    <property type="entry name" value="THIOSULFATE SULFERTANSFERASE"/>
    <property type="match status" value="1"/>
</dbReference>
<name>A0A196SIY8_BLAHN</name>
<dbReference type="GO" id="GO:0004792">
    <property type="term" value="F:thiosulfate-cyanide sulfurtransferase activity"/>
    <property type="evidence" value="ECO:0007669"/>
    <property type="project" value="TreeGrafter"/>
</dbReference>